<dbReference type="SUPFAM" id="SSF103511">
    <property type="entry name" value="Chlorophyll a-b binding protein"/>
    <property type="match status" value="10"/>
</dbReference>
<reference evidence="7" key="1">
    <citation type="submission" date="2021-02" db="EMBL/GenBank/DDBJ databases">
        <authorList>
            <person name="Dougan E. K."/>
            <person name="Rhodes N."/>
            <person name="Thang M."/>
            <person name="Chan C."/>
        </authorList>
    </citation>
    <scope>NUCLEOTIDE SEQUENCE</scope>
</reference>
<dbReference type="PANTHER" id="PTHR21649">
    <property type="entry name" value="CHLOROPHYLL A/B BINDING PROTEIN"/>
    <property type="match status" value="1"/>
</dbReference>
<evidence type="ECO:0000256" key="1">
    <source>
        <dbReference type="ARBA" id="ARBA00004229"/>
    </source>
</evidence>
<accession>A0A813GJA4</accession>
<evidence type="ECO:0000256" key="6">
    <source>
        <dbReference type="SAM" id="MobiDB-lite"/>
    </source>
</evidence>
<dbReference type="GO" id="GO:0009507">
    <property type="term" value="C:chloroplast"/>
    <property type="evidence" value="ECO:0007669"/>
    <property type="project" value="UniProtKB-SubCell"/>
</dbReference>
<dbReference type="Proteomes" id="UP000654075">
    <property type="component" value="Unassembled WGS sequence"/>
</dbReference>
<keyword evidence="2" id="KW-0150">Chloroplast</keyword>
<keyword evidence="5" id="KW-0148">Chlorophyll</keyword>
<proteinExistence type="predicted"/>
<evidence type="ECO:0000256" key="4">
    <source>
        <dbReference type="ARBA" id="ARBA00022640"/>
    </source>
</evidence>
<feature type="binding site" evidence="5">
    <location>
        <position position="834"/>
    </location>
    <ligand>
        <name>chlorophyll a</name>
        <dbReference type="ChEBI" id="CHEBI:58416"/>
        <label>1</label>
    </ligand>
</feature>
<comment type="subcellular location">
    <subcellularLocation>
        <location evidence="1">Plastid</location>
        <location evidence="1">Chloroplast</location>
    </subcellularLocation>
</comment>
<feature type="region of interest" description="Disordered" evidence="6">
    <location>
        <begin position="1668"/>
        <end position="1690"/>
    </location>
</feature>
<dbReference type="Pfam" id="PF00504">
    <property type="entry name" value="Chloroa_b-bind"/>
    <property type="match status" value="10"/>
</dbReference>
<evidence type="ECO:0000313" key="7">
    <source>
        <dbReference type="EMBL" id="CAE8626492.1"/>
    </source>
</evidence>
<evidence type="ECO:0000256" key="5">
    <source>
        <dbReference type="PIRSR" id="PIRSR601344-1"/>
    </source>
</evidence>
<evidence type="ECO:0000256" key="3">
    <source>
        <dbReference type="ARBA" id="ARBA00022531"/>
    </source>
</evidence>
<keyword evidence="4" id="KW-0934">Plastid</keyword>
<gene>
    <name evidence="7" type="ORF">PGLA1383_LOCUS43420</name>
</gene>
<keyword evidence="5" id="KW-0157">Chromophore</keyword>
<comment type="caution">
    <text evidence="7">The sequence shown here is derived from an EMBL/GenBank/DDBJ whole genome shotgun (WGS) entry which is preliminary data.</text>
</comment>
<dbReference type="InterPro" id="IPR022796">
    <property type="entry name" value="Chloroa_b-bind"/>
</dbReference>
<feature type="binding site" evidence="5">
    <location>
        <position position="851"/>
    </location>
    <ligand>
        <name>chlorophyll a</name>
        <dbReference type="ChEBI" id="CHEBI:58416"/>
        <label>1</label>
    </ligand>
</feature>
<dbReference type="OMA" id="MRSMFAY"/>
<dbReference type="GO" id="GO:0016020">
    <property type="term" value="C:membrane"/>
    <property type="evidence" value="ECO:0007669"/>
    <property type="project" value="InterPro"/>
</dbReference>
<dbReference type="Gene3D" id="1.10.3460.10">
    <property type="entry name" value="Chlorophyll a/b binding protein domain"/>
    <property type="match status" value="10"/>
</dbReference>
<dbReference type="EMBL" id="CAJNNV010028978">
    <property type="protein sequence ID" value="CAE8626492.1"/>
    <property type="molecule type" value="Genomic_DNA"/>
</dbReference>
<protein>
    <submittedName>
        <fullName evidence="7">Uncharacterized protein</fullName>
    </submittedName>
</protein>
<evidence type="ECO:0000313" key="8">
    <source>
        <dbReference type="Proteomes" id="UP000654075"/>
    </source>
</evidence>
<feature type="binding site" evidence="5">
    <location>
        <position position="839"/>
    </location>
    <ligand>
        <name>chlorophyll a</name>
        <dbReference type="ChEBI" id="CHEBI:58416"/>
        <label>1</label>
    </ligand>
</feature>
<name>A0A813GJA4_POLGL</name>
<evidence type="ECO:0000256" key="2">
    <source>
        <dbReference type="ARBA" id="ARBA00022528"/>
    </source>
</evidence>
<dbReference type="OrthoDB" id="286301at2759"/>
<dbReference type="GO" id="GO:0016168">
    <property type="term" value="F:chlorophyll binding"/>
    <property type="evidence" value="ECO:0007669"/>
    <property type="project" value="UniProtKB-KW"/>
</dbReference>
<sequence length="1727" mass="186310">MMAIIGMFFQDGLTGSAWGDWALYTASPLRAFESEFGVQAPVGFWDPAGFTADGSVENFNRRRQTEIKHGRISMLATMGYITPEITGKFPGFLSPNAGLKFADVPNGLAAISKVPAAGWCQILAYAAFCEASQDQSAGTKASTGDFDFLASYYTDTRRNVEIANGRLAMMAIIGMFFQDGLTGSAWGDWALYTASPLRAFESEFGVQAPVGFWDPAGFTADGSVENFNRRRQTEIKHGRISMLATMGYITPEITGKFPGFLSPNAGLKFADVPNGLAAISKVPAAGWCQILAYMAFCEVSQDQSAGTKASTGDFDFLASYYTDTRRNVEIANGRLAMMAIIGMFFQDGLTGSAWGDWALYTASPLRAFESEFGVQAPVGFWDPAGFTADGSVENFNRRRQTEIKHGRISMLATMGYITPEITGKFPGFLSPNAGLKFADVPNGLAAISKVPAAGWCQILAYMAFCEVSQDQSAGTKASTGDFDFLASYYTDTRRNVEIANGRLAMMAIIGMFFQDGLTGSAWGDWALYTASPLRAFESEFGVQAPVGFWDPAGFTADGSVENFNRRRQTEIKHGRISMLATMGYITPEITGKFPGFLSPNAGLKFADVPNGLAAISKVPAAGWCQILAYAAFCEASQDQSAGTKASTGDFDFLASYYTDTRRNVEIANGRLAMMAIIGMFFQDGLTGSAWGDWALYTASPLRAFEGTLGVQQPVGFWDPLGLAADGDAAKFARRRETEIKHGRVSMYAAMGYITPEYFKWPGFLSPSMGLKFADVPNGLAAISKVPGAGWAQIVAFAGYYELVAYKYNGKPGDYGWKPITSSDPEKLKGKLNAEIANGRLAMMAIIGMFFQDGLTGSAWGDWALYTASPLRAFESEFGVQAPVGFWDPAGFTADGSVENFNRRRQTEIKHGRISMLATMGYITPEITGKFPGFLSPNAGLKFADVPNGLAAISKVPAAGWCQILAYAAFCEASQDQSAGTKASTGDFDFLASYYTDTRRNVEIANGRLAMMAIIGMFFQDGLTGSAWGDWALYTASPLRAFESEFGVQAPVGFWDPAGFTADGSVENFNRRRQTEIKHGRISMLATMGYITPEITGKFPGFLSPNAGLKFADVPNGLAAISKVPAAGWCQILAYAAFCEASQDQSAGTKASTGDFDFLASYYTDNRRNVEIANGRLAMMAIIGMFFQDGLTGSAWGDWALYTASPLRAFEGTLGVQQPVGFWDPLGLAADGDAAKFARRRETEIKHGRVSMYAAIGYITPEYFKWPGFLSPSMGLKFADVPNGLAAISKVPGAGWAQIVAFAGYYELVAYKYNGKPGDYGWKPITSSDPEKLKGKLNAEIANGRLAMMAIIGMFFQDGLTGSAWGDWALYTASPLRAFEQELGVQAPFGFFDPLGMCKDGDVEAFKRRRETEIKNGRVAMIACMGYIAPEFSRFPGFCSPSAAVKFADIPNGLAAISKVPAAGWLQMFLFVGTIEKAVFVYDPTRAPGDFKNAGVLGVPNGSTMLPGEAKTKKLNSELANGRLAMVAIIGMFFQDGLTGHAWGDWSLYTDSPLRAFEGEMGVQAPVGYWDPLGMAKDGDVEVFRRRREAEIKNGRVAMFATMGFITPQYFKFPGFLSPSTGIKFADVPNGIAAISKVPFLGWIQILVFCGLVDVGFYPQDPARAPGDFENGGILGVPNGSGPMSDTEGRKKKLNSELANGRLAMVAITGMVAQNGIFGTTGPTMWGF</sequence>
<dbReference type="GO" id="GO:0009765">
    <property type="term" value="P:photosynthesis, light harvesting"/>
    <property type="evidence" value="ECO:0007669"/>
    <property type="project" value="InterPro"/>
</dbReference>
<organism evidence="7 8">
    <name type="scientific">Polarella glacialis</name>
    <name type="common">Dinoflagellate</name>
    <dbReference type="NCBI Taxonomy" id="89957"/>
    <lineage>
        <taxon>Eukaryota</taxon>
        <taxon>Sar</taxon>
        <taxon>Alveolata</taxon>
        <taxon>Dinophyceae</taxon>
        <taxon>Suessiales</taxon>
        <taxon>Suessiaceae</taxon>
        <taxon>Polarella</taxon>
    </lineage>
</organism>
<feature type="binding site" evidence="5">
    <location>
        <position position="837"/>
    </location>
    <ligand>
        <name>chlorophyll a</name>
        <dbReference type="ChEBI" id="CHEBI:58416"/>
        <label>1</label>
    </ligand>
</feature>
<keyword evidence="3" id="KW-0602">Photosynthesis</keyword>
<dbReference type="InterPro" id="IPR001344">
    <property type="entry name" value="Chloro_AB-bd_pln"/>
</dbReference>
<keyword evidence="8" id="KW-1185">Reference proteome</keyword>